<organism evidence="1">
    <name type="scientific">Anguilla anguilla</name>
    <name type="common">European freshwater eel</name>
    <name type="synonym">Muraena anguilla</name>
    <dbReference type="NCBI Taxonomy" id="7936"/>
    <lineage>
        <taxon>Eukaryota</taxon>
        <taxon>Metazoa</taxon>
        <taxon>Chordata</taxon>
        <taxon>Craniata</taxon>
        <taxon>Vertebrata</taxon>
        <taxon>Euteleostomi</taxon>
        <taxon>Actinopterygii</taxon>
        <taxon>Neopterygii</taxon>
        <taxon>Teleostei</taxon>
        <taxon>Anguilliformes</taxon>
        <taxon>Anguillidae</taxon>
        <taxon>Anguilla</taxon>
    </lineage>
</organism>
<reference evidence="1" key="2">
    <citation type="journal article" date="2015" name="Fish Shellfish Immunol.">
        <title>Early steps in the European eel (Anguilla anguilla)-Vibrio vulnificus interaction in the gills: Role of the RtxA13 toxin.</title>
        <authorList>
            <person name="Callol A."/>
            <person name="Pajuelo D."/>
            <person name="Ebbesson L."/>
            <person name="Teles M."/>
            <person name="MacKenzie S."/>
            <person name="Amaro C."/>
        </authorList>
    </citation>
    <scope>NUCLEOTIDE SEQUENCE</scope>
</reference>
<protein>
    <submittedName>
        <fullName evidence="1">Uncharacterized protein</fullName>
    </submittedName>
</protein>
<proteinExistence type="predicted"/>
<sequence length="23" mass="2552">MFLVHTKPFTTAESNFFPPGILG</sequence>
<dbReference type="AlphaFoldDB" id="A0A0E9U035"/>
<name>A0A0E9U035_ANGAN</name>
<accession>A0A0E9U035</accession>
<dbReference type="EMBL" id="GBXM01050249">
    <property type="protein sequence ID" value="JAH58328.1"/>
    <property type="molecule type" value="Transcribed_RNA"/>
</dbReference>
<reference evidence="1" key="1">
    <citation type="submission" date="2014-11" db="EMBL/GenBank/DDBJ databases">
        <authorList>
            <person name="Amaro Gonzalez C."/>
        </authorList>
    </citation>
    <scope>NUCLEOTIDE SEQUENCE</scope>
</reference>
<evidence type="ECO:0000313" key="1">
    <source>
        <dbReference type="EMBL" id="JAH58328.1"/>
    </source>
</evidence>